<keyword evidence="5" id="KW-0493">Microtubule</keyword>
<evidence type="ECO:0000256" key="6">
    <source>
        <dbReference type="SAM" id="Coils"/>
    </source>
</evidence>
<name>A0AAW1QFU6_9CHLO</name>
<dbReference type="PANTHER" id="PTHR47972">
    <property type="entry name" value="KINESIN-LIKE PROTEIN KLP-3"/>
    <property type="match status" value="1"/>
</dbReference>
<dbReference type="InterPro" id="IPR001752">
    <property type="entry name" value="Kinesin_motor_dom"/>
</dbReference>
<dbReference type="GO" id="GO:0003777">
    <property type="term" value="F:microtubule motor activity"/>
    <property type="evidence" value="ECO:0007669"/>
    <property type="project" value="InterPro"/>
</dbReference>
<feature type="coiled-coil region" evidence="6">
    <location>
        <begin position="30"/>
        <end position="113"/>
    </location>
</feature>
<comment type="similarity">
    <text evidence="4 5">Belongs to the TRAFAC class myosin-kinesin ATPase superfamily. Kinesin family.</text>
</comment>
<reference evidence="9 10" key="1">
    <citation type="journal article" date="2024" name="Nat. Commun.">
        <title>Phylogenomics reveals the evolutionary origins of lichenization in chlorophyte algae.</title>
        <authorList>
            <person name="Puginier C."/>
            <person name="Libourel C."/>
            <person name="Otte J."/>
            <person name="Skaloud P."/>
            <person name="Haon M."/>
            <person name="Grisel S."/>
            <person name="Petersen M."/>
            <person name="Berrin J.G."/>
            <person name="Delaux P.M."/>
            <person name="Dal Grande F."/>
            <person name="Keller J."/>
        </authorList>
    </citation>
    <scope>NUCLEOTIDE SEQUENCE [LARGE SCALE GENOMIC DNA]</scope>
    <source>
        <strain evidence="9 10">SAG 2043</strain>
    </source>
</reference>
<evidence type="ECO:0000256" key="1">
    <source>
        <dbReference type="ARBA" id="ARBA00022741"/>
    </source>
</evidence>
<dbReference type="GO" id="GO:0005524">
    <property type="term" value="F:ATP binding"/>
    <property type="evidence" value="ECO:0007669"/>
    <property type="project" value="UniProtKB-UniRule"/>
</dbReference>
<feature type="region of interest" description="Disordered" evidence="7">
    <location>
        <begin position="1"/>
        <end position="20"/>
    </location>
</feature>
<dbReference type="EMBL" id="JALJOR010000003">
    <property type="protein sequence ID" value="KAK9820101.1"/>
    <property type="molecule type" value="Genomic_DNA"/>
</dbReference>
<evidence type="ECO:0000256" key="7">
    <source>
        <dbReference type="SAM" id="MobiDB-lite"/>
    </source>
</evidence>
<dbReference type="PRINTS" id="PR00380">
    <property type="entry name" value="KINESINHEAVY"/>
</dbReference>
<evidence type="ECO:0000259" key="8">
    <source>
        <dbReference type="PROSITE" id="PS50067"/>
    </source>
</evidence>
<dbReference type="GO" id="GO:0007018">
    <property type="term" value="P:microtubule-based movement"/>
    <property type="evidence" value="ECO:0007669"/>
    <property type="project" value="InterPro"/>
</dbReference>
<evidence type="ECO:0000256" key="3">
    <source>
        <dbReference type="ARBA" id="ARBA00023175"/>
    </source>
</evidence>
<keyword evidence="3 4" id="KW-0505">Motor protein</keyword>
<organism evidence="9 10">
    <name type="scientific">[Myrmecia] bisecta</name>
    <dbReference type="NCBI Taxonomy" id="41462"/>
    <lineage>
        <taxon>Eukaryota</taxon>
        <taxon>Viridiplantae</taxon>
        <taxon>Chlorophyta</taxon>
        <taxon>core chlorophytes</taxon>
        <taxon>Trebouxiophyceae</taxon>
        <taxon>Trebouxiales</taxon>
        <taxon>Trebouxiaceae</taxon>
        <taxon>Myrmecia</taxon>
    </lineage>
</organism>
<dbReference type="PROSITE" id="PS00411">
    <property type="entry name" value="KINESIN_MOTOR_1"/>
    <property type="match status" value="1"/>
</dbReference>
<dbReference type="Proteomes" id="UP001489004">
    <property type="component" value="Unassembled WGS sequence"/>
</dbReference>
<dbReference type="InterPro" id="IPR027640">
    <property type="entry name" value="Kinesin-like_fam"/>
</dbReference>
<feature type="binding site" evidence="4">
    <location>
        <begin position="292"/>
        <end position="299"/>
    </location>
    <ligand>
        <name>ATP</name>
        <dbReference type="ChEBI" id="CHEBI:30616"/>
    </ligand>
</feature>
<feature type="domain" description="Kinesin motor" evidence="8">
    <location>
        <begin position="197"/>
        <end position="532"/>
    </location>
</feature>
<dbReference type="Pfam" id="PF00225">
    <property type="entry name" value="Kinesin"/>
    <property type="match status" value="1"/>
</dbReference>
<dbReference type="GO" id="GO:0005874">
    <property type="term" value="C:microtubule"/>
    <property type="evidence" value="ECO:0007669"/>
    <property type="project" value="UniProtKB-KW"/>
</dbReference>
<dbReference type="InterPro" id="IPR036961">
    <property type="entry name" value="Kinesin_motor_dom_sf"/>
</dbReference>
<dbReference type="FunFam" id="3.40.850.10:FF:000113">
    <property type="entry name" value="Kinesin-like protein"/>
    <property type="match status" value="1"/>
</dbReference>
<dbReference type="PANTHER" id="PTHR47972:SF35">
    <property type="entry name" value="KINESIN-LIKE PROTEIN KIN-14Q"/>
    <property type="match status" value="1"/>
</dbReference>
<evidence type="ECO:0000313" key="10">
    <source>
        <dbReference type="Proteomes" id="UP001489004"/>
    </source>
</evidence>
<accession>A0AAW1QFU6</accession>
<dbReference type="AlphaFoldDB" id="A0AAW1QFU6"/>
<dbReference type="SMART" id="SM00129">
    <property type="entry name" value="KISc"/>
    <property type="match status" value="1"/>
</dbReference>
<feature type="compositionally biased region" description="Polar residues" evidence="7">
    <location>
        <begin position="800"/>
        <end position="809"/>
    </location>
</feature>
<evidence type="ECO:0000256" key="2">
    <source>
        <dbReference type="ARBA" id="ARBA00022840"/>
    </source>
</evidence>
<feature type="coiled-coil region" evidence="6">
    <location>
        <begin position="540"/>
        <end position="609"/>
    </location>
</feature>
<keyword evidence="1 4" id="KW-0547">Nucleotide-binding</keyword>
<evidence type="ECO:0000313" key="9">
    <source>
        <dbReference type="EMBL" id="KAK9820101.1"/>
    </source>
</evidence>
<feature type="region of interest" description="Disordered" evidence="7">
    <location>
        <begin position="750"/>
        <end position="809"/>
    </location>
</feature>
<feature type="region of interest" description="Disordered" evidence="7">
    <location>
        <begin position="705"/>
        <end position="731"/>
    </location>
</feature>
<keyword evidence="10" id="KW-1185">Reference proteome</keyword>
<dbReference type="SUPFAM" id="SSF52540">
    <property type="entry name" value="P-loop containing nucleoside triphosphate hydrolases"/>
    <property type="match status" value="1"/>
</dbReference>
<evidence type="ECO:0000256" key="4">
    <source>
        <dbReference type="PROSITE-ProRule" id="PRU00283"/>
    </source>
</evidence>
<gene>
    <name evidence="9" type="ORF">WJX72_006155</name>
</gene>
<sequence>MEDVFSTPPEAASAAVTPGTTPRAVDWIREAELSELVASKQREQQEARQQAEQTIAQLEQALLDKQKGEEEEAALAAQLEERLAEITARDQQIQELLAREDQLRQRTEELASETQAAKSVLLTAVKPEGKDAGKDALLARLVLGIRSHMLTEESGADSLVEVASEVAALHESLQGRYLEEAAQRRRLHNQLVDLKGAIRVFCRVRPLLPDEVAASQKVATECDTLAGAVELVGGRVGGMAKGGGLSGKEKRLRFNFDAVYGGNSRQDAIFEDTAPVVTSVLDGYNVCIFAYGQTGSGKTYTIEGPEGDRGVNYRTLTALFEQVEHRRAEVEYTITVSLLEVYMDTICDLLVVDESAPRPKLEVKNGAYGSYMPGLTEAKVESAAAAWALLRSGTEARHSAQTKMNEHSSRSHCMLCVRVRGQSKLTGDVWRAKLWLVDLAGSERVGKTEASGERLKEAQFINKSLSALGDCIHALATKSAHVPFRNSKLTYVLQDSLSGDSKTLMFVNANPTEENAAETACSLHFAARVRGVELGPAKRHVEAGAEIRELRAEMAALRHEVSSIEEERRRLADKLAAREATAEALSDRLRSQQALLADKEAQLLQEKQNAVSSMLGQPAALAQSPAAAAAKAEGLRPPRPVGVAAKDAAASGPPNAVRRMLAATASTPLRTGLGTPLTMRTSSDASIMNTARRTKAVMQIEQKTLSQSLDTASQGSMSARSLASNSESTRSLADSKAEYLAKFEQFRRSRAEESGRLAPGLASACKTPAPGRASFSLGASRVKTAVKATPLSRRPERTPLRSSNGRQWA</sequence>
<evidence type="ECO:0000256" key="5">
    <source>
        <dbReference type="RuleBase" id="RU000394"/>
    </source>
</evidence>
<keyword evidence="2 4" id="KW-0067">ATP-binding</keyword>
<dbReference type="InterPro" id="IPR019821">
    <property type="entry name" value="Kinesin_motor_CS"/>
</dbReference>
<dbReference type="GO" id="GO:0008017">
    <property type="term" value="F:microtubule binding"/>
    <property type="evidence" value="ECO:0007669"/>
    <property type="project" value="InterPro"/>
</dbReference>
<comment type="caution">
    <text evidence="9">The sequence shown here is derived from an EMBL/GenBank/DDBJ whole genome shotgun (WGS) entry which is preliminary data.</text>
</comment>
<dbReference type="Gene3D" id="3.40.850.10">
    <property type="entry name" value="Kinesin motor domain"/>
    <property type="match status" value="1"/>
</dbReference>
<protein>
    <recommendedName>
        <fullName evidence="5">Kinesin-like protein</fullName>
    </recommendedName>
</protein>
<keyword evidence="6" id="KW-0175">Coiled coil</keyword>
<proteinExistence type="inferred from homology"/>
<dbReference type="InterPro" id="IPR027417">
    <property type="entry name" value="P-loop_NTPase"/>
</dbReference>
<dbReference type="PROSITE" id="PS50067">
    <property type="entry name" value="KINESIN_MOTOR_2"/>
    <property type="match status" value="1"/>
</dbReference>